<keyword evidence="5" id="KW-0378">Hydrolase</keyword>
<keyword evidence="2" id="KW-0548">Nucleotidyltransferase</keyword>
<feature type="domain" description="Reverse transcriptase RNase H-like" evidence="7">
    <location>
        <begin position="126"/>
        <end position="210"/>
    </location>
</feature>
<dbReference type="PANTHER" id="PTHR35046">
    <property type="entry name" value="ZINC KNUCKLE (CCHC-TYPE) FAMILY PROTEIN"/>
    <property type="match status" value="1"/>
</dbReference>
<keyword evidence="9" id="KW-1185">Reference proteome</keyword>
<evidence type="ECO:0000256" key="2">
    <source>
        <dbReference type="ARBA" id="ARBA00022695"/>
    </source>
</evidence>
<feature type="non-terminal residue" evidence="8">
    <location>
        <position position="1"/>
    </location>
</feature>
<dbReference type="GO" id="GO:0003964">
    <property type="term" value="F:RNA-directed DNA polymerase activity"/>
    <property type="evidence" value="ECO:0007669"/>
    <property type="project" value="UniProtKB-KW"/>
</dbReference>
<evidence type="ECO:0000259" key="7">
    <source>
        <dbReference type="Pfam" id="PF17917"/>
    </source>
</evidence>
<dbReference type="Proteomes" id="UP000257109">
    <property type="component" value="Unassembled WGS sequence"/>
</dbReference>
<organism evidence="8 9">
    <name type="scientific">Mucuna pruriens</name>
    <name type="common">Velvet bean</name>
    <name type="synonym">Dolichos pruriens</name>
    <dbReference type="NCBI Taxonomy" id="157652"/>
    <lineage>
        <taxon>Eukaryota</taxon>
        <taxon>Viridiplantae</taxon>
        <taxon>Streptophyta</taxon>
        <taxon>Embryophyta</taxon>
        <taxon>Tracheophyta</taxon>
        <taxon>Spermatophyta</taxon>
        <taxon>Magnoliopsida</taxon>
        <taxon>eudicotyledons</taxon>
        <taxon>Gunneridae</taxon>
        <taxon>Pentapetalae</taxon>
        <taxon>rosids</taxon>
        <taxon>fabids</taxon>
        <taxon>Fabales</taxon>
        <taxon>Fabaceae</taxon>
        <taxon>Papilionoideae</taxon>
        <taxon>50 kb inversion clade</taxon>
        <taxon>NPAAA clade</taxon>
        <taxon>indigoferoid/millettioid clade</taxon>
        <taxon>Phaseoleae</taxon>
        <taxon>Mucuna</taxon>
    </lineage>
</organism>
<dbReference type="InterPro" id="IPR041373">
    <property type="entry name" value="RT_RNaseH"/>
</dbReference>
<comment type="caution">
    <text evidence="8">The sequence shown here is derived from an EMBL/GenBank/DDBJ whole genome shotgun (WGS) entry which is preliminary data.</text>
</comment>
<dbReference type="InterPro" id="IPR043128">
    <property type="entry name" value="Rev_trsase/Diguanyl_cyclase"/>
</dbReference>
<sequence length="267" mass="30858">MDDLLDELHGSLYFSKIDLKSGYHQIRISEIMPFGLSNASITFMSLLNHVLRHLIGHCVAVCFDDVLAYNTCLDEYLMHVFLLALKESRRFVKDFSTIADFLKLVKYVGQERDFKDLNPILAFPNFAKSFKMKCDALNLGIRFVLFQERHPIAKFSEKLKGSYLNYSTHDKELYALVRTLQVWQHYLIPKEFVIHSDHETLKHVEAKTSSTKGMPNGLNYIKELYVNVDDFGNVFALCVNSAYGGYFRHEGFLFMEKRLCVPKGSIT</sequence>
<proteinExistence type="predicted"/>
<dbReference type="SUPFAM" id="SSF56672">
    <property type="entry name" value="DNA/RNA polymerases"/>
    <property type="match status" value="1"/>
</dbReference>
<evidence type="ECO:0000256" key="5">
    <source>
        <dbReference type="ARBA" id="ARBA00022801"/>
    </source>
</evidence>
<dbReference type="AlphaFoldDB" id="A0A371FAA7"/>
<accession>A0A371FAA7</accession>
<dbReference type="PANTHER" id="PTHR35046:SF9">
    <property type="entry name" value="RNA-DIRECTED DNA POLYMERASE"/>
    <property type="match status" value="1"/>
</dbReference>
<evidence type="ECO:0000256" key="3">
    <source>
        <dbReference type="ARBA" id="ARBA00022722"/>
    </source>
</evidence>
<dbReference type="GO" id="GO:0016787">
    <property type="term" value="F:hydrolase activity"/>
    <property type="evidence" value="ECO:0007669"/>
    <property type="project" value="UniProtKB-KW"/>
</dbReference>
<evidence type="ECO:0000256" key="1">
    <source>
        <dbReference type="ARBA" id="ARBA00022679"/>
    </source>
</evidence>
<evidence type="ECO:0000256" key="4">
    <source>
        <dbReference type="ARBA" id="ARBA00022759"/>
    </source>
</evidence>
<evidence type="ECO:0000313" key="9">
    <source>
        <dbReference type="Proteomes" id="UP000257109"/>
    </source>
</evidence>
<dbReference type="EMBL" id="QJKJ01009895">
    <property type="protein sequence ID" value="RDX75219.1"/>
    <property type="molecule type" value="Genomic_DNA"/>
</dbReference>
<evidence type="ECO:0000313" key="8">
    <source>
        <dbReference type="EMBL" id="RDX75219.1"/>
    </source>
</evidence>
<keyword evidence="6" id="KW-0695">RNA-directed DNA polymerase</keyword>
<protein>
    <submittedName>
        <fullName evidence="8">Retrovirus-related Pol polyprotein</fullName>
    </submittedName>
</protein>
<evidence type="ECO:0000256" key="6">
    <source>
        <dbReference type="ARBA" id="ARBA00022918"/>
    </source>
</evidence>
<dbReference type="Pfam" id="PF17917">
    <property type="entry name" value="RT_RNaseH"/>
    <property type="match status" value="1"/>
</dbReference>
<reference evidence="8" key="1">
    <citation type="submission" date="2018-05" db="EMBL/GenBank/DDBJ databases">
        <title>Draft genome of Mucuna pruriens seed.</title>
        <authorList>
            <person name="Nnadi N.E."/>
            <person name="Vos R."/>
            <person name="Hasami M.H."/>
            <person name="Devisetty U.K."/>
            <person name="Aguiy J.C."/>
        </authorList>
    </citation>
    <scope>NUCLEOTIDE SEQUENCE [LARGE SCALE GENOMIC DNA]</scope>
    <source>
        <strain evidence="8">JCA_2017</strain>
    </source>
</reference>
<keyword evidence="3" id="KW-0540">Nuclease</keyword>
<dbReference type="GO" id="GO:0004519">
    <property type="term" value="F:endonuclease activity"/>
    <property type="evidence" value="ECO:0007669"/>
    <property type="project" value="UniProtKB-KW"/>
</dbReference>
<dbReference type="Gene3D" id="3.30.70.270">
    <property type="match status" value="1"/>
</dbReference>
<keyword evidence="4" id="KW-0255">Endonuclease</keyword>
<gene>
    <name evidence="8" type="primary">pol</name>
    <name evidence="8" type="ORF">CR513_44931</name>
</gene>
<keyword evidence="1" id="KW-0808">Transferase</keyword>
<name>A0A371FAA7_MUCPR</name>
<dbReference type="InterPro" id="IPR043502">
    <property type="entry name" value="DNA/RNA_pol_sf"/>
</dbReference>